<evidence type="ECO:0000313" key="2">
    <source>
        <dbReference type="Proteomes" id="UP000635565"/>
    </source>
</evidence>
<protein>
    <submittedName>
        <fullName evidence="1">Uncharacterized protein</fullName>
    </submittedName>
</protein>
<dbReference type="EMBL" id="BNJJ01000006">
    <property type="protein sequence ID" value="GHO84403.1"/>
    <property type="molecule type" value="Genomic_DNA"/>
</dbReference>
<organism evidence="1 2">
    <name type="scientific">Dictyobacter formicarum</name>
    <dbReference type="NCBI Taxonomy" id="2778368"/>
    <lineage>
        <taxon>Bacteria</taxon>
        <taxon>Bacillati</taxon>
        <taxon>Chloroflexota</taxon>
        <taxon>Ktedonobacteria</taxon>
        <taxon>Ktedonobacterales</taxon>
        <taxon>Dictyobacteraceae</taxon>
        <taxon>Dictyobacter</taxon>
    </lineage>
</organism>
<evidence type="ECO:0000313" key="1">
    <source>
        <dbReference type="EMBL" id="GHO84403.1"/>
    </source>
</evidence>
<sequence>MVNEDTTSFKRNGSHGRTCRHLEMKQNFFPSSSLATEYFYLVASGSDQFLNQWPTRILCIDKFF</sequence>
<reference evidence="1 2" key="1">
    <citation type="journal article" date="2021" name="Int. J. Syst. Evol. Microbiol.">
        <title>Reticulibacter mediterranei gen. nov., sp. nov., within the new family Reticulibacteraceae fam. nov., and Ktedonospora formicarum gen. nov., sp. nov., Ktedonobacter robiniae sp. nov., Dictyobacter formicarum sp. nov. and Dictyobacter arantiisoli sp. nov., belonging to the class Ktedonobacteria.</title>
        <authorList>
            <person name="Yabe S."/>
            <person name="Zheng Y."/>
            <person name="Wang C.M."/>
            <person name="Sakai Y."/>
            <person name="Abe K."/>
            <person name="Yokota A."/>
            <person name="Donadio S."/>
            <person name="Cavaletti L."/>
            <person name="Monciardini P."/>
        </authorList>
    </citation>
    <scope>NUCLEOTIDE SEQUENCE [LARGE SCALE GENOMIC DNA]</scope>
    <source>
        <strain evidence="1 2">SOSP1-9</strain>
    </source>
</reference>
<keyword evidence="2" id="KW-1185">Reference proteome</keyword>
<proteinExistence type="predicted"/>
<gene>
    <name evidence="1" type="ORF">KSZ_24090</name>
</gene>
<dbReference type="Proteomes" id="UP000635565">
    <property type="component" value="Unassembled WGS sequence"/>
</dbReference>
<accession>A0ABQ3VF08</accession>
<comment type="caution">
    <text evidence="1">The sequence shown here is derived from an EMBL/GenBank/DDBJ whole genome shotgun (WGS) entry which is preliminary data.</text>
</comment>
<name>A0ABQ3VF08_9CHLR</name>